<keyword evidence="2" id="KW-1185">Reference proteome</keyword>
<dbReference type="RefSeq" id="WP_098192582.1">
    <property type="nucleotide sequence ID" value="NZ_CP023777.1"/>
</dbReference>
<dbReference type="InterPro" id="IPR008949">
    <property type="entry name" value="Isoprenoid_synthase_dom_sf"/>
</dbReference>
<sequence>MLTPSQLSSALEASFNEIPGATNPENLYGYIRRSKPAPATLPGSIICLMAHQLFNYPDANAFAVAKAVFCIMHAGSIHDDVIASGQLQVEAMNYQTSTAVLAADVLWIKIFEYLNEVDESLKSELFTILSQLAKGYCETRQLQLQLRTGFAYGDIINFYKESRKITFAFPGKCMQAGAITSGTSVAQGIKLLELGTALGAAIYYKELSGATVDDAIPGNQFSAKEMELLMISPGIYQELCGLKAGPFKHRKSGIEHLYRNHSLDDYLMNQAKQAFTNAFNILENVATTTQRKIPLEMLLRSIAG</sequence>
<dbReference type="CDD" id="cd00385">
    <property type="entry name" value="Isoprenoid_Biosyn_C1"/>
    <property type="match status" value="1"/>
</dbReference>
<dbReference type="KEGG" id="cbae:COR50_02865"/>
<name>A0A291QQM8_9BACT</name>
<gene>
    <name evidence="1" type="ORF">COR50_02865</name>
</gene>
<evidence type="ECO:0008006" key="3">
    <source>
        <dbReference type="Google" id="ProtNLM"/>
    </source>
</evidence>
<protein>
    <recommendedName>
        <fullName evidence="3">Polyprenyl synthetase</fullName>
    </recommendedName>
</protein>
<dbReference type="AlphaFoldDB" id="A0A291QQM8"/>
<organism evidence="1 2">
    <name type="scientific">Chitinophaga caeni</name>
    <dbReference type="NCBI Taxonomy" id="2029983"/>
    <lineage>
        <taxon>Bacteria</taxon>
        <taxon>Pseudomonadati</taxon>
        <taxon>Bacteroidota</taxon>
        <taxon>Chitinophagia</taxon>
        <taxon>Chitinophagales</taxon>
        <taxon>Chitinophagaceae</taxon>
        <taxon>Chitinophaga</taxon>
    </lineage>
</organism>
<dbReference type="SUPFAM" id="SSF48576">
    <property type="entry name" value="Terpenoid synthases"/>
    <property type="match status" value="1"/>
</dbReference>
<proteinExistence type="predicted"/>
<dbReference type="Gene3D" id="1.10.600.10">
    <property type="entry name" value="Farnesyl Diphosphate Synthase"/>
    <property type="match status" value="1"/>
</dbReference>
<evidence type="ECO:0000313" key="2">
    <source>
        <dbReference type="Proteomes" id="UP000220133"/>
    </source>
</evidence>
<evidence type="ECO:0000313" key="1">
    <source>
        <dbReference type="EMBL" id="ATL46193.1"/>
    </source>
</evidence>
<accession>A0A291QQM8</accession>
<reference evidence="1 2" key="1">
    <citation type="submission" date="2017-10" db="EMBL/GenBank/DDBJ databases">
        <title>Paenichitinophaga pekingensis gen. nov., sp. nov., isolated from activated sludge.</title>
        <authorList>
            <person name="Jin D."/>
            <person name="Kong X."/>
            <person name="Deng Y."/>
            <person name="Bai Z."/>
        </authorList>
    </citation>
    <scope>NUCLEOTIDE SEQUENCE [LARGE SCALE GENOMIC DNA]</scope>
    <source>
        <strain evidence="1 2">13</strain>
    </source>
</reference>
<dbReference type="Proteomes" id="UP000220133">
    <property type="component" value="Chromosome"/>
</dbReference>
<dbReference type="EMBL" id="CP023777">
    <property type="protein sequence ID" value="ATL46193.1"/>
    <property type="molecule type" value="Genomic_DNA"/>
</dbReference>